<proteinExistence type="predicted"/>
<reference evidence="1" key="1">
    <citation type="journal article" date="2020" name="mSystems">
        <title>Genome- and Community-Level Interaction Insights into Carbon Utilization and Element Cycling Functions of Hydrothermarchaeota in Hydrothermal Sediment.</title>
        <authorList>
            <person name="Zhou Z."/>
            <person name="Liu Y."/>
            <person name="Xu W."/>
            <person name="Pan J."/>
            <person name="Luo Z.H."/>
            <person name="Li M."/>
        </authorList>
    </citation>
    <scope>NUCLEOTIDE SEQUENCE [LARGE SCALE GENOMIC DNA]</scope>
    <source>
        <strain evidence="2">SpSt-189</strain>
        <strain evidence="1">SpSt-246</strain>
    </source>
</reference>
<dbReference type="InterPro" id="IPR036410">
    <property type="entry name" value="HSP_DnaJ_Cys-rich_dom_sf"/>
</dbReference>
<sequence>MSEMVRVRSTRTVACPLCGGEGFVYTEWFAFQPVPGSETECPECEGIGRVPDLLEEISGSEPLQRTPHEAELWAEWVRVYRKARRRGLPPEEASRVAEAEVWGFEELPL</sequence>
<evidence type="ECO:0000313" key="2">
    <source>
        <dbReference type="EMBL" id="HEO42439.1"/>
    </source>
</evidence>
<gene>
    <name evidence="2" type="ORF">ENP09_06150</name>
    <name evidence="1" type="ORF">ENP73_11200</name>
</gene>
<dbReference type="EMBL" id="DSKL01000434">
    <property type="protein sequence ID" value="HEH83479.1"/>
    <property type="molecule type" value="Genomic_DNA"/>
</dbReference>
<name>A0A7C2C2Y5_9DEIN</name>
<dbReference type="SUPFAM" id="SSF57938">
    <property type="entry name" value="DnaJ/Hsp40 cysteine-rich domain"/>
    <property type="match status" value="1"/>
</dbReference>
<accession>A0A7C2C2Y5</accession>
<dbReference type="EMBL" id="DSHZ01000305">
    <property type="protein sequence ID" value="HEO42439.1"/>
    <property type="molecule type" value="Genomic_DNA"/>
</dbReference>
<protein>
    <submittedName>
        <fullName evidence="1">Uncharacterized protein</fullName>
    </submittedName>
</protein>
<organism evidence="1">
    <name type="scientific">Thermus islandicus</name>
    <dbReference type="NCBI Taxonomy" id="540988"/>
    <lineage>
        <taxon>Bacteria</taxon>
        <taxon>Thermotogati</taxon>
        <taxon>Deinococcota</taxon>
        <taxon>Deinococci</taxon>
        <taxon>Thermales</taxon>
        <taxon>Thermaceae</taxon>
        <taxon>Thermus</taxon>
    </lineage>
</organism>
<comment type="caution">
    <text evidence="1">The sequence shown here is derived from an EMBL/GenBank/DDBJ whole genome shotgun (WGS) entry which is preliminary data.</text>
</comment>
<evidence type="ECO:0000313" key="1">
    <source>
        <dbReference type="EMBL" id="HEH83479.1"/>
    </source>
</evidence>
<dbReference type="AlphaFoldDB" id="A0A7C2C2Y5"/>
<dbReference type="Gene3D" id="6.20.20.10">
    <property type="match status" value="1"/>
</dbReference>